<evidence type="ECO:0000313" key="1">
    <source>
        <dbReference type="EMBL" id="KAJ7985989.1"/>
    </source>
</evidence>
<keyword evidence="2" id="KW-1185">Reference proteome</keyword>
<accession>A0ACC2F3W3</accession>
<dbReference type="Proteomes" id="UP001157502">
    <property type="component" value="Chromosome 35"/>
</dbReference>
<name>A0ACC2F3W3_DALPE</name>
<sequence length="129" mass="14128">MLCCRPGLRRAPPGGCVDDGTHPRRLPSLSEGWQWRTLDGTLIIHYPIAVGSLRSRGSGFCRTVRLLANLLAPIGQGIGRGLRSGQLWKTSTLQTPEWMRGDSVHSGTDVWAALVRAVLKVRNTVLSMQ</sequence>
<organism evidence="1 2">
    <name type="scientific">Dallia pectoralis</name>
    <name type="common">Alaska blackfish</name>
    <dbReference type="NCBI Taxonomy" id="75939"/>
    <lineage>
        <taxon>Eukaryota</taxon>
        <taxon>Metazoa</taxon>
        <taxon>Chordata</taxon>
        <taxon>Craniata</taxon>
        <taxon>Vertebrata</taxon>
        <taxon>Euteleostomi</taxon>
        <taxon>Actinopterygii</taxon>
        <taxon>Neopterygii</taxon>
        <taxon>Teleostei</taxon>
        <taxon>Protacanthopterygii</taxon>
        <taxon>Esociformes</taxon>
        <taxon>Umbridae</taxon>
        <taxon>Dallia</taxon>
    </lineage>
</organism>
<dbReference type="EMBL" id="CM055762">
    <property type="protein sequence ID" value="KAJ7985989.1"/>
    <property type="molecule type" value="Genomic_DNA"/>
</dbReference>
<proteinExistence type="predicted"/>
<comment type="caution">
    <text evidence="1">The sequence shown here is derived from an EMBL/GenBank/DDBJ whole genome shotgun (WGS) entry which is preliminary data.</text>
</comment>
<protein>
    <submittedName>
        <fullName evidence="1">Uncharacterized protein</fullName>
    </submittedName>
</protein>
<gene>
    <name evidence="1" type="ORF">DPEC_G00346170</name>
</gene>
<evidence type="ECO:0000313" key="2">
    <source>
        <dbReference type="Proteomes" id="UP001157502"/>
    </source>
</evidence>
<reference evidence="1" key="1">
    <citation type="submission" date="2021-05" db="EMBL/GenBank/DDBJ databases">
        <authorList>
            <person name="Pan Q."/>
            <person name="Jouanno E."/>
            <person name="Zahm M."/>
            <person name="Klopp C."/>
            <person name="Cabau C."/>
            <person name="Louis A."/>
            <person name="Berthelot C."/>
            <person name="Parey E."/>
            <person name="Roest Crollius H."/>
            <person name="Montfort J."/>
            <person name="Robinson-Rechavi M."/>
            <person name="Bouchez O."/>
            <person name="Lampietro C."/>
            <person name="Lopez Roques C."/>
            <person name="Donnadieu C."/>
            <person name="Postlethwait J."/>
            <person name="Bobe J."/>
            <person name="Dillon D."/>
            <person name="Chandos A."/>
            <person name="von Hippel F."/>
            <person name="Guiguen Y."/>
        </authorList>
    </citation>
    <scope>NUCLEOTIDE SEQUENCE</scope>
    <source>
        <strain evidence="1">YG-Jan2019</strain>
    </source>
</reference>